<keyword evidence="4" id="KW-0663">Pyridoxal phosphate</keyword>
<dbReference type="PANTHER" id="PTHR42885:SF2">
    <property type="entry name" value="HISTIDINOL-PHOSPHATE AMINOTRANSFERASE"/>
    <property type="match status" value="1"/>
</dbReference>
<evidence type="ECO:0000256" key="3">
    <source>
        <dbReference type="ARBA" id="ARBA00022679"/>
    </source>
</evidence>
<dbReference type="KEGG" id="tbe:Trebr_1638"/>
<keyword evidence="2 6" id="KW-0032">Aminotransferase</keyword>
<dbReference type="Gene3D" id="3.40.640.10">
    <property type="entry name" value="Type I PLP-dependent aspartate aminotransferase-like (Major domain)"/>
    <property type="match status" value="1"/>
</dbReference>
<name>F4LPR5_TREBD</name>
<dbReference type="HOGENOM" id="CLU_017584_3_1_12"/>
<organism evidence="6 7">
    <name type="scientific">Treponema brennaborense (strain DSM 12168 / CIP 105900 / DD5/3)</name>
    <dbReference type="NCBI Taxonomy" id="906968"/>
    <lineage>
        <taxon>Bacteria</taxon>
        <taxon>Pseudomonadati</taxon>
        <taxon>Spirochaetota</taxon>
        <taxon>Spirochaetia</taxon>
        <taxon>Spirochaetales</taxon>
        <taxon>Treponemataceae</taxon>
        <taxon>Treponema</taxon>
    </lineage>
</organism>
<dbReference type="InterPro" id="IPR015424">
    <property type="entry name" value="PyrdxlP-dep_Trfase"/>
</dbReference>
<dbReference type="Proteomes" id="UP000006546">
    <property type="component" value="Chromosome"/>
</dbReference>
<sequence>MYYINPVIKDFIRTNQPENRGGYIRLDQNENPDGLPKWLFKKAIKRITPSYLSLYPEEIEFTAKYAHLLGLKYENITLTDGSVVAMGYVVKVFGESRKKLLCVTPTFGMYKVYADMQQMETEFVHYKDDYTFNIDELIKRIDERTSLISLVNPNMPIGNVYLQEDIIRVIEKAKEVNAMVIIDEAYHYFYEKSSINLIDRYDNLIILRTFSKFLSIPGLRMGAVISNQKNIQYVKNYKPHYTVNNVALTFGETIVDNFDRLYGDLQKKFKDGKKALLKALDEAAYSYIPTEGCFICIRPKHKTAEYITEELKKQNILIFCGKGDSAGFLRVTIWDRKYMKLFISTLLEIDIEN</sequence>
<dbReference type="PANTHER" id="PTHR42885">
    <property type="entry name" value="HISTIDINOL-PHOSPHATE AMINOTRANSFERASE-RELATED"/>
    <property type="match status" value="1"/>
</dbReference>
<evidence type="ECO:0000259" key="5">
    <source>
        <dbReference type="Pfam" id="PF00155"/>
    </source>
</evidence>
<dbReference type="SUPFAM" id="SSF53383">
    <property type="entry name" value="PLP-dependent transferases"/>
    <property type="match status" value="1"/>
</dbReference>
<keyword evidence="7" id="KW-1185">Reference proteome</keyword>
<dbReference type="RefSeq" id="WP_013758766.1">
    <property type="nucleotide sequence ID" value="NC_015500.1"/>
</dbReference>
<dbReference type="Pfam" id="PF00155">
    <property type="entry name" value="Aminotran_1_2"/>
    <property type="match status" value="1"/>
</dbReference>
<dbReference type="eggNOG" id="COG0079">
    <property type="taxonomic scope" value="Bacteria"/>
</dbReference>
<dbReference type="EMBL" id="CP002696">
    <property type="protein sequence ID" value="AEE17061.1"/>
    <property type="molecule type" value="Genomic_DNA"/>
</dbReference>
<dbReference type="STRING" id="906968.Trebr_1638"/>
<dbReference type="InterPro" id="IPR004839">
    <property type="entry name" value="Aminotransferase_I/II_large"/>
</dbReference>
<gene>
    <name evidence="6" type="ordered locus">Trebr_1638</name>
</gene>
<dbReference type="InterPro" id="IPR015422">
    <property type="entry name" value="PyrdxlP-dep_Trfase_small"/>
</dbReference>
<comment type="cofactor">
    <cofactor evidence="1">
        <name>pyridoxal 5'-phosphate</name>
        <dbReference type="ChEBI" id="CHEBI:597326"/>
    </cofactor>
</comment>
<evidence type="ECO:0000256" key="2">
    <source>
        <dbReference type="ARBA" id="ARBA00022576"/>
    </source>
</evidence>
<dbReference type="AlphaFoldDB" id="F4LPR5"/>
<protein>
    <submittedName>
        <fullName evidence="6">Histidinol-phosphate transaminase</fullName>
        <ecNumber evidence="6">2.6.1.9</ecNumber>
    </submittedName>
</protein>
<accession>F4LPR5</accession>
<dbReference type="InterPro" id="IPR015421">
    <property type="entry name" value="PyrdxlP-dep_Trfase_major"/>
</dbReference>
<dbReference type="CDD" id="cd00609">
    <property type="entry name" value="AAT_like"/>
    <property type="match status" value="1"/>
</dbReference>
<evidence type="ECO:0000313" key="7">
    <source>
        <dbReference type="Proteomes" id="UP000006546"/>
    </source>
</evidence>
<dbReference type="EC" id="2.6.1.9" evidence="6"/>
<proteinExistence type="predicted"/>
<dbReference type="GO" id="GO:0030170">
    <property type="term" value="F:pyridoxal phosphate binding"/>
    <property type="evidence" value="ECO:0007669"/>
    <property type="project" value="InterPro"/>
</dbReference>
<dbReference type="OrthoDB" id="9813612at2"/>
<evidence type="ECO:0000256" key="4">
    <source>
        <dbReference type="ARBA" id="ARBA00022898"/>
    </source>
</evidence>
<reference evidence="7" key="1">
    <citation type="submission" date="2011-04" db="EMBL/GenBank/DDBJ databases">
        <title>The complete genome of Treponema brennaborense DSM 12168.</title>
        <authorList>
            <person name="Lucas S."/>
            <person name="Han J."/>
            <person name="Lapidus A."/>
            <person name="Bruce D."/>
            <person name="Goodwin L."/>
            <person name="Pitluck S."/>
            <person name="Peters L."/>
            <person name="Kyrpides N."/>
            <person name="Mavromatis K."/>
            <person name="Ivanova N."/>
            <person name="Mikhailova N."/>
            <person name="Pagani I."/>
            <person name="Teshima H."/>
            <person name="Detter J.C."/>
            <person name="Tapia R."/>
            <person name="Han C."/>
            <person name="Land M."/>
            <person name="Hauser L."/>
            <person name="Markowitz V."/>
            <person name="Cheng J.-F."/>
            <person name="Hugenholtz P."/>
            <person name="Woyke T."/>
            <person name="Wu D."/>
            <person name="Gronow S."/>
            <person name="Wellnitz S."/>
            <person name="Brambilla E."/>
            <person name="Klenk H.-P."/>
            <person name="Eisen J.A."/>
        </authorList>
    </citation>
    <scope>NUCLEOTIDE SEQUENCE [LARGE SCALE GENOMIC DNA]</scope>
    <source>
        <strain evidence="7">DSM 12168 / CIP 105900 / DD5/3</strain>
    </source>
</reference>
<dbReference type="GO" id="GO:0004400">
    <property type="term" value="F:histidinol-phosphate transaminase activity"/>
    <property type="evidence" value="ECO:0007669"/>
    <property type="project" value="UniProtKB-EC"/>
</dbReference>
<feature type="domain" description="Aminotransferase class I/classII large" evidence="5">
    <location>
        <begin position="24"/>
        <end position="343"/>
    </location>
</feature>
<dbReference type="Gene3D" id="3.90.1150.10">
    <property type="entry name" value="Aspartate Aminotransferase, domain 1"/>
    <property type="match status" value="1"/>
</dbReference>
<evidence type="ECO:0000313" key="6">
    <source>
        <dbReference type="EMBL" id="AEE17061.1"/>
    </source>
</evidence>
<evidence type="ECO:0000256" key="1">
    <source>
        <dbReference type="ARBA" id="ARBA00001933"/>
    </source>
</evidence>
<keyword evidence="3 6" id="KW-0808">Transferase</keyword>